<dbReference type="FunCoup" id="A0A448YRW2">
    <property type="interactions" value="833"/>
</dbReference>
<dbReference type="EMBL" id="CAACVR010000056">
    <property type="protein sequence ID" value="VEU23649.1"/>
    <property type="molecule type" value="Genomic_DNA"/>
</dbReference>
<protein>
    <submittedName>
        <fullName evidence="4">DEKNAAC105041</fullName>
    </submittedName>
</protein>
<dbReference type="Pfam" id="PF01920">
    <property type="entry name" value="Prefoldin_2"/>
    <property type="match status" value="1"/>
</dbReference>
<dbReference type="Proteomes" id="UP000290900">
    <property type="component" value="Unassembled WGS sequence"/>
</dbReference>
<dbReference type="OrthoDB" id="248120at2759"/>
<dbReference type="InterPro" id="IPR002777">
    <property type="entry name" value="PFD_beta-like"/>
</dbReference>
<dbReference type="STRING" id="13370.A0A448YRW2"/>
<evidence type="ECO:0000256" key="3">
    <source>
        <dbReference type="SAM" id="Coils"/>
    </source>
</evidence>
<dbReference type="GO" id="GO:0051087">
    <property type="term" value="F:protein-folding chaperone binding"/>
    <property type="evidence" value="ECO:0007669"/>
    <property type="project" value="TreeGrafter"/>
</dbReference>
<name>A0A448YRW2_BRENA</name>
<dbReference type="CDD" id="cd23161">
    <property type="entry name" value="Prefoldin_6"/>
    <property type="match status" value="1"/>
</dbReference>
<evidence type="ECO:0000313" key="5">
    <source>
        <dbReference type="Proteomes" id="UP000290900"/>
    </source>
</evidence>
<dbReference type="PANTHER" id="PTHR21431:SF0">
    <property type="entry name" value="PREFOLDIN SUBUNIT 6"/>
    <property type="match status" value="1"/>
</dbReference>
<dbReference type="GO" id="GO:0051082">
    <property type="term" value="F:unfolded protein binding"/>
    <property type="evidence" value="ECO:0007669"/>
    <property type="project" value="InterPro"/>
</dbReference>
<dbReference type="GO" id="GO:0005737">
    <property type="term" value="C:cytoplasm"/>
    <property type="evidence" value="ECO:0007669"/>
    <property type="project" value="TreeGrafter"/>
</dbReference>
<dbReference type="AlphaFoldDB" id="A0A448YRW2"/>
<dbReference type="SUPFAM" id="SSF46579">
    <property type="entry name" value="Prefoldin"/>
    <property type="match status" value="1"/>
</dbReference>
<comment type="similarity">
    <text evidence="1">Belongs to the prefoldin subunit beta family.</text>
</comment>
<dbReference type="FunFam" id="1.10.287.370:FF:000003">
    <property type="entry name" value="Prefoldin subunit 6"/>
    <property type="match status" value="1"/>
</dbReference>
<keyword evidence="5" id="KW-1185">Reference proteome</keyword>
<keyword evidence="2" id="KW-0143">Chaperone</keyword>
<dbReference type="Gene3D" id="1.10.287.370">
    <property type="match status" value="1"/>
</dbReference>
<organism evidence="4 5">
    <name type="scientific">Brettanomyces naardenensis</name>
    <name type="common">Yeast</name>
    <dbReference type="NCBI Taxonomy" id="13370"/>
    <lineage>
        <taxon>Eukaryota</taxon>
        <taxon>Fungi</taxon>
        <taxon>Dikarya</taxon>
        <taxon>Ascomycota</taxon>
        <taxon>Saccharomycotina</taxon>
        <taxon>Pichiomycetes</taxon>
        <taxon>Pichiales</taxon>
        <taxon>Pichiaceae</taxon>
        <taxon>Brettanomyces</taxon>
    </lineage>
</organism>
<dbReference type="GO" id="GO:0016272">
    <property type="term" value="C:prefoldin complex"/>
    <property type="evidence" value="ECO:0007669"/>
    <property type="project" value="InterPro"/>
</dbReference>
<evidence type="ECO:0000313" key="4">
    <source>
        <dbReference type="EMBL" id="VEU23649.1"/>
    </source>
</evidence>
<evidence type="ECO:0000256" key="1">
    <source>
        <dbReference type="ARBA" id="ARBA00008045"/>
    </source>
</evidence>
<dbReference type="PANTHER" id="PTHR21431">
    <property type="entry name" value="PREFOLDIN SUBUNIT 6"/>
    <property type="match status" value="1"/>
</dbReference>
<gene>
    <name evidence="4" type="ORF">BRENAR_LOCUS4378</name>
</gene>
<dbReference type="GO" id="GO:0051131">
    <property type="term" value="P:chaperone-mediated protein complex assembly"/>
    <property type="evidence" value="ECO:0007669"/>
    <property type="project" value="TreeGrafter"/>
</dbReference>
<accession>A0A448YRW2</accession>
<reference evidence="4 5" key="1">
    <citation type="submission" date="2018-12" db="EMBL/GenBank/DDBJ databases">
        <authorList>
            <person name="Tiukova I."/>
            <person name="Dainat J."/>
        </authorList>
    </citation>
    <scope>NUCLEOTIDE SEQUENCE [LARGE SCALE GENOMIC DNA]</scope>
</reference>
<dbReference type="GO" id="GO:0006457">
    <property type="term" value="P:protein folding"/>
    <property type="evidence" value="ECO:0007669"/>
    <property type="project" value="InterPro"/>
</dbReference>
<feature type="coiled-coil region" evidence="3">
    <location>
        <begin position="11"/>
        <end position="109"/>
    </location>
</feature>
<evidence type="ECO:0000256" key="2">
    <source>
        <dbReference type="ARBA" id="ARBA00023186"/>
    </source>
</evidence>
<dbReference type="InParanoid" id="A0A448YRW2"/>
<keyword evidence="3" id="KW-0175">Coiled coil</keyword>
<dbReference type="InterPro" id="IPR009053">
    <property type="entry name" value="Prefoldin"/>
</dbReference>
<sequence>MSSIEQLSKGYNQAQSELTQLVSSRQQLETQYQENKIVKEEFDKLEDDTKIYKQIGPVLMPQDQSEAKLNVDKRLEFIKREIDRVEEKIKNEQDRFAKARDQLVSARTEKMQQAAQLQQASAAQQKQ</sequence>
<proteinExistence type="inferred from homology"/>